<dbReference type="Gene3D" id="1.20.1720.10">
    <property type="entry name" value="Multidrug resistance protein D"/>
    <property type="match status" value="1"/>
</dbReference>
<comment type="caution">
    <text evidence="8">The sequence shown here is derived from an EMBL/GenBank/DDBJ whole genome shotgun (WGS) entry which is preliminary data.</text>
</comment>
<keyword evidence="9" id="KW-1185">Reference proteome</keyword>
<dbReference type="InterPro" id="IPR011701">
    <property type="entry name" value="MFS"/>
</dbReference>
<evidence type="ECO:0000256" key="1">
    <source>
        <dbReference type="ARBA" id="ARBA00004651"/>
    </source>
</evidence>
<evidence type="ECO:0000256" key="5">
    <source>
        <dbReference type="ARBA" id="ARBA00023136"/>
    </source>
</evidence>
<dbReference type="RefSeq" id="WP_188939671.1">
    <property type="nucleotide sequence ID" value="NZ_BMNA01000001.1"/>
</dbReference>
<keyword evidence="5 6" id="KW-0472">Membrane</keyword>
<reference evidence="8" key="2">
    <citation type="submission" date="2020-09" db="EMBL/GenBank/DDBJ databases">
        <authorList>
            <person name="Sun Q."/>
            <person name="Zhou Y."/>
        </authorList>
    </citation>
    <scope>NUCLEOTIDE SEQUENCE</scope>
    <source>
        <strain evidence="8">CGMCC 4.7308</strain>
    </source>
</reference>
<feature type="transmembrane region" description="Helical" evidence="6">
    <location>
        <begin position="358"/>
        <end position="376"/>
    </location>
</feature>
<feature type="transmembrane region" description="Helical" evidence="6">
    <location>
        <begin position="12"/>
        <end position="37"/>
    </location>
</feature>
<keyword evidence="4 6" id="KW-1133">Transmembrane helix</keyword>
<evidence type="ECO:0000256" key="6">
    <source>
        <dbReference type="SAM" id="Phobius"/>
    </source>
</evidence>
<evidence type="ECO:0000313" key="9">
    <source>
        <dbReference type="Proteomes" id="UP000655208"/>
    </source>
</evidence>
<dbReference type="EMBL" id="BMNA01000001">
    <property type="protein sequence ID" value="GGL86158.1"/>
    <property type="molecule type" value="Genomic_DNA"/>
</dbReference>
<feature type="transmembrane region" description="Helical" evidence="6">
    <location>
        <begin position="197"/>
        <end position="217"/>
    </location>
</feature>
<dbReference type="Proteomes" id="UP000655208">
    <property type="component" value="Unassembled WGS sequence"/>
</dbReference>
<evidence type="ECO:0000256" key="4">
    <source>
        <dbReference type="ARBA" id="ARBA00022989"/>
    </source>
</evidence>
<feature type="transmembrane region" description="Helical" evidence="6">
    <location>
        <begin position="331"/>
        <end position="352"/>
    </location>
</feature>
<keyword evidence="2" id="KW-0813">Transport</keyword>
<dbReference type="CDD" id="cd17321">
    <property type="entry name" value="MFS_MMR_MDR_like"/>
    <property type="match status" value="1"/>
</dbReference>
<proteinExistence type="predicted"/>
<evidence type="ECO:0000256" key="2">
    <source>
        <dbReference type="ARBA" id="ARBA00022448"/>
    </source>
</evidence>
<evidence type="ECO:0000259" key="7">
    <source>
        <dbReference type="PROSITE" id="PS50850"/>
    </source>
</evidence>
<accession>A0A917WB58</accession>
<keyword evidence="3 6" id="KW-0812">Transmembrane</keyword>
<dbReference type="InterPro" id="IPR020846">
    <property type="entry name" value="MFS_dom"/>
</dbReference>
<organism evidence="8 9">
    <name type="scientific">Nakamurella endophytica</name>
    <dbReference type="NCBI Taxonomy" id="1748367"/>
    <lineage>
        <taxon>Bacteria</taxon>
        <taxon>Bacillati</taxon>
        <taxon>Actinomycetota</taxon>
        <taxon>Actinomycetes</taxon>
        <taxon>Nakamurellales</taxon>
        <taxon>Nakamurellaceae</taxon>
        <taxon>Nakamurella</taxon>
    </lineage>
</organism>
<dbReference type="SUPFAM" id="SSF103473">
    <property type="entry name" value="MFS general substrate transporter"/>
    <property type="match status" value="1"/>
</dbReference>
<dbReference type="PRINTS" id="PR01036">
    <property type="entry name" value="TCRTETB"/>
</dbReference>
<feature type="transmembrane region" description="Helical" evidence="6">
    <location>
        <begin position="166"/>
        <end position="185"/>
    </location>
</feature>
<feature type="transmembrane region" description="Helical" evidence="6">
    <location>
        <begin position="223"/>
        <end position="245"/>
    </location>
</feature>
<dbReference type="AlphaFoldDB" id="A0A917WB58"/>
<dbReference type="Pfam" id="PF07690">
    <property type="entry name" value="MFS_1"/>
    <property type="match status" value="1"/>
</dbReference>
<feature type="transmembrane region" description="Helical" evidence="6">
    <location>
        <begin position="102"/>
        <end position="123"/>
    </location>
</feature>
<feature type="transmembrane region" description="Helical" evidence="6">
    <location>
        <begin position="78"/>
        <end position="96"/>
    </location>
</feature>
<feature type="transmembrane region" description="Helical" evidence="6">
    <location>
        <begin position="477"/>
        <end position="499"/>
    </location>
</feature>
<comment type="subcellular location">
    <subcellularLocation>
        <location evidence="1">Cell membrane</location>
        <topology evidence="1">Multi-pass membrane protein</topology>
    </subcellularLocation>
</comment>
<gene>
    <name evidence="8" type="ORF">GCM10011594_02280</name>
</gene>
<evidence type="ECO:0000313" key="8">
    <source>
        <dbReference type="EMBL" id="GGL86158.1"/>
    </source>
</evidence>
<feature type="transmembrane region" description="Helical" evidence="6">
    <location>
        <begin position="49"/>
        <end position="66"/>
    </location>
</feature>
<reference evidence="8" key="1">
    <citation type="journal article" date="2014" name="Int. J. Syst. Evol. Microbiol.">
        <title>Complete genome sequence of Corynebacterium casei LMG S-19264T (=DSM 44701T), isolated from a smear-ripened cheese.</title>
        <authorList>
            <consortium name="US DOE Joint Genome Institute (JGI-PGF)"/>
            <person name="Walter F."/>
            <person name="Albersmeier A."/>
            <person name="Kalinowski J."/>
            <person name="Ruckert C."/>
        </authorList>
    </citation>
    <scope>NUCLEOTIDE SEQUENCE</scope>
    <source>
        <strain evidence="8">CGMCC 4.7308</strain>
    </source>
</reference>
<sequence>MVGGGGSRTVVLVAMTLANAMVLVDQTAVPLVLPSIIQHFGIGSQQVQWVLNASLLPLAGLLVFGGRLGDLIGRRRTFLLGSLVFAAASACAGSAPTFPLLLVFRVLQGVGGALMLPTTVAIVSDAHPPGDRGRVLGLMGGAAAVAGAFGPVLGGAMTSAFGWRSVLLINVPLAALAVAATLRSVRRDPPAAGSHRIDLAGTVSLSVALIGVVFGVAQSQVWGWGSAVVWSALAVGAVAAAGFVLAERRSRNPLLEFALLRRHRNYRAATVGQLLGGMAEMGLGVLFPLLLVLNLGMSPAVAGLALVPTTLPMIFVAPLAGRWYDRVGGRVPLVTGFGLLAASGVLLAAGVYGNSFLSVLPGLVVYGVGLALVLSLNDPVSLDQVPERSHGQASGVSAAAEQFGGALGIAVIYLVFHSVYVVRLHATITAGPLTDLTDTQYSTLRDDIVAAERTGLRPSSFDPAFVDYLHDVRWSSYTGFSAAFLAVAVLAVAGAFATWRWVRRPALDEG</sequence>
<feature type="transmembrane region" description="Helical" evidence="6">
    <location>
        <begin position="135"/>
        <end position="154"/>
    </location>
</feature>
<dbReference type="PROSITE" id="PS50850">
    <property type="entry name" value="MFS"/>
    <property type="match status" value="1"/>
</dbReference>
<protein>
    <submittedName>
        <fullName evidence="8">MFS transporter</fullName>
    </submittedName>
</protein>
<dbReference type="PANTHER" id="PTHR42718">
    <property type="entry name" value="MAJOR FACILITATOR SUPERFAMILY MULTIDRUG TRANSPORTER MFSC"/>
    <property type="match status" value="1"/>
</dbReference>
<feature type="domain" description="Major facilitator superfamily (MFS) profile" evidence="7">
    <location>
        <begin position="11"/>
        <end position="506"/>
    </location>
</feature>
<feature type="transmembrane region" description="Helical" evidence="6">
    <location>
        <begin position="297"/>
        <end position="319"/>
    </location>
</feature>
<feature type="transmembrane region" description="Helical" evidence="6">
    <location>
        <begin position="396"/>
        <end position="416"/>
    </location>
</feature>
<feature type="transmembrane region" description="Helical" evidence="6">
    <location>
        <begin position="266"/>
        <end position="291"/>
    </location>
</feature>
<dbReference type="GO" id="GO:0005886">
    <property type="term" value="C:plasma membrane"/>
    <property type="evidence" value="ECO:0007669"/>
    <property type="project" value="UniProtKB-SubCell"/>
</dbReference>
<dbReference type="InterPro" id="IPR036259">
    <property type="entry name" value="MFS_trans_sf"/>
</dbReference>
<dbReference type="GO" id="GO:0022857">
    <property type="term" value="F:transmembrane transporter activity"/>
    <property type="evidence" value="ECO:0007669"/>
    <property type="project" value="InterPro"/>
</dbReference>
<name>A0A917WB58_9ACTN</name>
<dbReference type="Gene3D" id="1.20.1250.20">
    <property type="entry name" value="MFS general substrate transporter like domains"/>
    <property type="match status" value="1"/>
</dbReference>
<evidence type="ECO:0000256" key="3">
    <source>
        <dbReference type="ARBA" id="ARBA00022692"/>
    </source>
</evidence>
<dbReference type="PANTHER" id="PTHR42718:SF9">
    <property type="entry name" value="MAJOR FACILITATOR SUPERFAMILY MULTIDRUG TRANSPORTER MFSC"/>
    <property type="match status" value="1"/>
</dbReference>